<protein>
    <recommendedName>
        <fullName evidence="1">DUF1285 domain-containing protein</fullName>
    </recommendedName>
</protein>
<dbReference type="EMBL" id="CAADRM010000125">
    <property type="protein sequence ID" value="VFU17021.1"/>
    <property type="molecule type" value="Genomic_DNA"/>
</dbReference>
<dbReference type="Pfam" id="PF06938">
    <property type="entry name" value="DUF1285_N"/>
    <property type="match status" value="1"/>
</dbReference>
<feature type="domain" description="DUF1285" evidence="1">
    <location>
        <begin position="11"/>
        <end position="67"/>
    </location>
</feature>
<dbReference type="Gene3D" id="3.10.540.10">
    <property type="entry name" value="duf1285 like domain"/>
    <property type="match status" value="1"/>
</dbReference>
<sequence>MKPSELRDVTDSCRIRIDKEGKWYYEDQEIVNPLVLLTFCNALQKDEDGRYRIVFQSEVCYVEVEDTPFVVASIRGDQETELLVLLNTGEVHKLDPETLSIGEHNVMYCLLPDGMKVRFSRAAYYLLALMMEENEHGDIVLTIGDKSYKIPPSVCPGQE</sequence>
<evidence type="ECO:0000313" key="2">
    <source>
        <dbReference type="EMBL" id="VFU17021.1"/>
    </source>
</evidence>
<dbReference type="AlphaFoldDB" id="A0A485M2R3"/>
<accession>A0A485M2R3</accession>
<gene>
    <name evidence="2" type="ORF">SCFA_60031</name>
</gene>
<reference evidence="2" key="1">
    <citation type="submission" date="2019-03" db="EMBL/GenBank/DDBJ databases">
        <authorList>
            <person name="Hao L."/>
        </authorList>
    </citation>
    <scope>NUCLEOTIDE SEQUENCE</scope>
</reference>
<dbReference type="InterPro" id="IPR048341">
    <property type="entry name" value="DUF1285_N"/>
</dbReference>
<name>A0A485M2R3_9ZZZZ</name>
<organism evidence="2">
    <name type="scientific">anaerobic digester metagenome</name>
    <dbReference type="NCBI Taxonomy" id="1263854"/>
    <lineage>
        <taxon>unclassified sequences</taxon>
        <taxon>metagenomes</taxon>
        <taxon>ecological metagenomes</taxon>
    </lineage>
</organism>
<proteinExistence type="predicted"/>
<evidence type="ECO:0000259" key="1">
    <source>
        <dbReference type="Pfam" id="PF06938"/>
    </source>
</evidence>